<dbReference type="SMART" id="SM00064">
    <property type="entry name" value="FYVE"/>
    <property type="match status" value="1"/>
</dbReference>
<dbReference type="SUPFAM" id="SSF140125">
    <property type="entry name" value="Rabenosyn-5 Rab-binding domain-like"/>
    <property type="match status" value="1"/>
</dbReference>
<dbReference type="Gene3D" id="4.10.860.20">
    <property type="entry name" value="Rabenosyn, Rab binding domain"/>
    <property type="match status" value="1"/>
</dbReference>
<feature type="compositionally biased region" description="Basic and acidic residues" evidence="11">
    <location>
        <begin position="775"/>
        <end position="788"/>
    </location>
</feature>
<dbReference type="InterPro" id="IPR011011">
    <property type="entry name" value="Znf_FYVE_PHD"/>
</dbReference>
<keyword evidence="9 12" id="KW-0472">Membrane</keyword>
<evidence type="ECO:0000256" key="4">
    <source>
        <dbReference type="ARBA" id="ARBA00022723"/>
    </source>
</evidence>
<dbReference type="InterPro" id="IPR013083">
    <property type="entry name" value="Znf_RING/FYVE/PHD"/>
</dbReference>
<evidence type="ECO:0000256" key="9">
    <source>
        <dbReference type="ARBA" id="ARBA00023136"/>
    </source>
</evidence>
<feature type="region of interest" description="Disordered" evidence="11">
    <location>
        <begin position="768"/>
        <end position="788"/>
    </location>
</feature>
<dbReference type="CDD" id="cd15716">
    <property type="entry name" value="FYVE_RBNS5"/>
    <property type="match status" value="1"/>
</dbReference>
<reference evidence="14 15" key="1">
    <citation type="journal article" date="2015" name="Nat. Commun.">
        <title>Lucilia cuprina genome unlocks parasitic fly biology to underpin future interventions.</title>
        <authorList>
            <person name="Anstead C.A."/>
            <person name="Korhonen P.K."/>
            <person name="Young N.D."/>
            <person name="Hall R.S."/>
            <person name="Jex A.R."/>
            <person name="Murali S.C."/>
            <person name="Hughes D.S."/>
            <person name="Lee S.F."/>
            <person name="Perry T."/>
            <person name="Stroehlein A.J."/>
            <person name="Ansell B.R."/>
            <person name="Breugelmans B."/>
            <person name="Hofmann A."/>
            <person name="Qu J."/>
            <person name="Dugan S."/>
            <person name="Lee S.L."/>
            <person name="Chao H."/>
            <person name="Dinh H."/>
            <person name="Han Y."/>
            <person name="Doddapaneni H.V."/>
            <person name="Worley K.C."/>
            <person name="Muzny D.M."/>
            <person name="Ioannidis P."/>
            <person name="Waterhouse R.M."/>
            <person name="Zdobnov E.M."/>
            <person name="James P.J."/>
            <person name="Bagnall N.H."/>
            <person name="Kotze A.C."/>
            <person name="Gibbs R.A."/>
            <person name="Richards S."/>
            <person name="Batterham P."/>
            <person name="Gasser R.B."/>
        </authorList>
    </citation>
    <scope>NUCLEOTIDE SEQUENCE [LARGE SCALE GENOMIC DNA]</scope>
    <source>
        <strain evidence="14 15">LS</strain>
        <tissue evidence="14">Full body</tissue>
    </source>
</reference>
<dbReference type="Proteomes" id="UP000037069">
    <property type="component" value="Unassembled WGS sequence"/>
</dbReference>
<dbReference type="PROSITE" id="PS50178">
    <property type="entry name" value="ZF_FYVE"/>
    <property type="match status" value="1"/>
</dbReference>
<evidence type="ECO:0000256" key="6">
    <source>
        <dbReference type="ARBA" id="ARBA00022833"/>
    </source>
</evidence>
<dbReference type="InterPro" id="IPR021565">
    <property type="entry name" value="Rbsn_Rab-bd"/>
</dbReference>
<gene>
    <name evidence="14" type="ORF">FF38_08144</name>
</gene>
<dbReference type="OrthoDB" id="166134at2759"/>
<dbReference type="InterPro" id="IPR045891">
    <property type="entry name" value="ZIP9"/>
</dbReference>
<evidence type="ECO:0000256" key="10">
    <source>
        <dbReference type="PROSITE-ProRule" id="PRU00091"/>
    </source>
</evidence>
<dbReference type="SUPFAM" id="SSF57903">
    <property type="entry name" value="FYVE/PHD zinc finger"/>
    <property type="match status" value="1"/>
</dbReference>
<keyword evidence="8" id="KW-0333">Golgi apparatus</keyword>
<feature type="transmembrane region" description="Helical" evidence="12">
    <location>
        <begin position="235"/>
        <end position="255"/>
    </location>
</feature>
<evidence type="ECO:0000256" key="2">
    <source>
        <dbReference type="ARBA" id="ARBA00004394"/>
    </source>
</evidence>
<keyword evidence="6" id="KW-0862">Zinc</keyword>
<dbReference type="GO" id="GO:0006829">
    <property type="term" value="P:zinc ion transport"/>
    <property type="evidence" value="ECO:0007669"/>
    <property type="project" value="InterPro"/>
</dbReference>
<evidence type="ECO:0000313" key="15">
    <source>
        <dbReference type="Proteomes" id="UP000037069"/>
    </source>
</evidence>
<feature type="transmembrane region" description="Helical" evidence="12">
    <location>
        <begin position="359"/>
        <end position="381"/>
    </location>
</feature>
<feature type="transmembrane region" description="Helical" evidence="12">
    <location>
        <begin position="393"/>
        <end position="412"/>
    </location>
</feature>
<dbReference type="GO" id="GO:0046873">
    <property type="term" value="F:metal ion transmembrane transporter activity"/>
    <property type="evidence" value="ECO:0007669"/>
    <property type="project" value="InterPro"/>
</dbReference>
<keyword evidence="7 12" id="KW-1133">Transmembrane helix</keyword>
<keyword evidence="15" id="KW-1185">Reference proteome</keyword>
<organism evidence="14 15">
    <name type="scientific">Lucilia cuprina</name>
    <name type="common">Green bottle fly</name>
    <name type="synonym">Australian sheep blowfly</name>
    <dbReference type="NCBI Taxonomy" id="7375"/>
    <lineage>
        <taxon>Eukaryota</taxon>
        <taxon>Metazoa</taxon>
        <taxon>Ecdysozoa</taxon>
        <taxon>Arthropoda</taxon>
        <taxon>Hexapoda</taxon>
        <taxon>Insecta</taxon>
        <taxon>Pterygota</taxon>
        <taxon>Neoptera</taxon>
        <taxon>Endopterygota</taxon>
        <taxon>Diptera</taxon>
        <taxon>Brachycera</taxon>
        <taxon>Muscomorpha</taxon>
        <taxon>Oestroidea</taxon>
        <taxon>Calliphoridae</taxon>
        <taxon>Luciliinae</taxon>
        <taxon>Lucilia</taxon>
    </lineage>
</organism>
<dbReference type="STRING" id="7375.A0A0L0C0S0"/>
<dbReference type="PANTHER" id="PTHR16133">
    <property type="entry name" value="SOLUTE CARRIER FAMILY 39 ZINC TRANSPORTER , MEMBER 9-RELATED"/>
    <property type="match status" value="1"/>
</dbReference>
<dbReference type="InterPro" id="IPR003689">
    <property type="entry name" value="ZIP"/>
</dbReference>
<comment type="caution">
    <text evidence="14">The sequence shown here is derived from an EMBL/GenBank/DDBJ whole genome shotgun (WGS) entry which is preliminary data.</text>
</comment>
<keyword evidence="4" id="KW-0479">Metal-binding</keyword>
<dbReference type="InterPro" id="IPR000306">
    <property type="entry name" value="Znf_FYVE"/>
</dbReference>
<dbReference type="PROSITE" id="PS00028">
    <property type="entry name" value="ZINC_FINGER_C2H2_1"/>
    <property type="match status" value="1"/>
</dbReference>
<feature type="transmembrane region" description="Helical" evidence="12">
    <location>
        <begin position="206"/>
        <end position="228"/>
    </location>
</feature>
<protein>
    <recommendedName>
        <fullName evidence="13">FYVE-type domain-containing protein</fullName>
    </recommendedName>
</protein>
<evidence type="ECO:0000256" key="3">
    <source>
        <dbReference type="ARBA" id="ARBA00022692"/>
    </source>
</evidence>
<feature type="transmembrane region" description="Helical" evidence="12">
    <location>
        <begin position="293"/>
        <end position="311"/>
    </location>
</feature>
<feature type="region of interest" description="Disordered" evidence="11">
    <location>
        <begin position="495"/>
        <end position="515"/>
    </location>
</feature>
<evidence type="ECO:0000313" key="14">
    <source>
        <dbReference type="EMBL" id="KNC25861.1"/>
    </source>
</evidence>
<dbReference type="Gene3D" id="3.30.40.10">
    <property type="entry name" value="Zinc/RING finger domain, C3HC4 (zinc finger)"/>
    <property type="match status" value="1"/>
</dbReference>
<evidence type="ECO:0000256" key="7">
    <source>
        <dbReference type="ARBA" id="ARBA00022989"/>
    </source>
</evidence>
<dbReference type="Pfam" id="PF01363">
    <property type="entry name" value="FYVE"/>
    <property type="match status" value="1"/>
</dbReference>
<evidence type="ECO:0000256" key="12">
    <source>
        <dbReference type="SAM" id="Phobius"/>
    </source>
</evidence>
<evidence type="ECO:0000256" key="8">
    <source>
        <dbReference type="ARBA" id="ARBA00023034"/>
    </source>
</evidence>
<accession>A0A0L0C0S0</accession>
<dbReference type="AlphaFoldDB" id="A0A0L0C0S0"/>
<comment type="subcellular location">
    <subcellularLocation>
        <location evidence="1">Endomembrane system</location>
        <topology evidence="1">Multi-pass membrane protein</topology>
    </subcellularLocation>
    <subcellularLocation>
        <location evidence="2">Golgi apparatus membrane</location>
    </subcellularLocation>
</comment>
<name>A0A0L0C0S0_LUCCU</name>
<dbReference type="InterPro" id="IPR017455">
    <property type="entry name" value="Znf_FYVE-rel"/>
</dbReference>
<dbReference type="GO" id="GO:0000139">
    <property type="term" value="C:Golgi membrane"/>
    <property type="evidence" value="ECO:0007669"/>
    <property type="project" value="UniProtKB-SubCell"/>
</dbReference>
<dbReference type="Pfam" id="PF11464">
    <property type="entry name" value="Rbsn"/>
    <property type="match status" value="1"/>
</dbReference>
<dbReference type="InterPro" id="IPR013087">
    <property type="entry name" value="Znf_C2H2_type"/>
</dbReference>
<evidence type="ECO:0000256" key="5">
    <source>
        <dbReference type="ARBA" id="ARBA00022771"/>
    </source>
</evidence>
<keyword evidence="3 12" id="KW-0812">Transmembrane</keyword>
<proteinExistence type="predicted"/>
<feature type="transmembrane region" description="Helical" evidence="12">
    <location>
        <begin position="332"/>
        <end position="353"/>
    </location>
</feature>
<evidence type="ECO:0000259" key="13">
    <source>
        <dbReference type="PROSITE" id="PS50178"/>
    </source>
</evidence>
<evidence type="ECO:0000256" key="11">
    <source>
        <dbReference type="SAM" id="MobiDB-lite"/>
    </source>
</evidence>
<feature type="domain" description="FYVE-type" evidence="13">
    <location>
        <begin position="170"/>
        <end position="204"/>
    </location>
</feature>
<dbReference type="PANTHER" id="PTHR16133:SF0">
    <property type="entry name" value="ZINC_IRON REGULATED TRANSPORTER-RELATED PROTEIN 102B, ISOFORM E"/>
    <property type="match status" value="1"/>
</dbReference>
<feature type="compositionally biased region" description="Polar residues" evidence="11">
    <location>
        <begin position="504"/>
        <end position="515"/>
    </location>
</feature>
<dbReference type="Pfam" id="PF02535">
    <property type="entry name" value="Zip"/>
    <property type="match status" value="1"/>
</dbReference>
<sequence length="788" mass="88244">MSNPFGEPDESDIDGAILEGFICPMCREDLKSLEFLTDHFDKAHAEDDDLRTLFKDIFSKAKKKINFDLSRSLEKNATISTSRSGAEPNVRETSNARSRMNVFNFMDHQEVGVEHSLTEYFQSIRNPRLERYASETNKLIIRLHKLLKDMPSDAVLRKQHEQNIVPWLDGSSVKLCPNCAKSFHIARRQHHCRLCGSIMCHDCSKFLPLDTAFMLVGSYLAGSIPIVMKLSEKKLKLVTVLGAGLLVGTALTVIIPEGIRSLYTEVETPMLTKTTANTAETTNLHSHDEEKDHSRTIGLSLVLGFVFMMLVDQISQKRQKESSPSDKNITATLGLVVHAAADGVALGAAATTSHKDVEMIVFLAIMLHKAPAAFGLVSFLLHEKIERQQIRKHLAIFSLSAPLLTLLTYFGIGQEQKETLNSVNATGIAMLFSAGTFLYVATVHVLPELTQGGHSHASSHSSQYRLLEENTDLPTQIAPSNVELASLTMTHSEPLKQTADEKNTTSSSTPQQSGIRSCDHCLWLLETRQEMHESRTCRPPITHIYADIQKLRKNVMPDIEMYLKIIASLYEGESIFTLNDASALRGKIGQVAEAIDVLSKRILAITCEPGTREESLKKAIRLSCIQLIKEKMLSLPPLPKEEEIRKIQERKRMEAELRIATERRQAMEAYERYGLAAASSSESTSLKSGDYAQGSDLRSLDNWTAHQISTAGLVQNDDPLVEQINIIKGYIKQARQDMNFDVVETLEINLRELQKEFYQRQRALSVMHNNSATRQNDDERTANLEDSK</sequence>
<dbReference type="EMBL" id="JRES01001065">
    <property type="protein sequence ID" value="KNC25861.1"/>
    <property type="molecule type" value="Genomic_DNA"/>
</dbReference>
<evidence type="ECO:0000256" key="1">
    <source>
        <dbReference type="ARBA" id="ARBA00004127"/>
    </source>
</evidence>
<keyword evidence="5 10" id="KW-0863">Zinc-finger</keyword>
<dbReference type="InterPro" id="IPR036531">
    <property type="entry name" value="Rbsn_Rab-bd_sf"/>
</dbReference>
<dbReference type="GO" id="GO:0008270">
    <property type="term" value="F:zinc ion binding"/>
    <property type="evidence" value="ECO:0007669"/>
    <property type="project" value="UniProtKB-KW"/>
</dbReference>